<keyword evidence="8" id="KW-0175">Coiled coil</keyword>
<evidence type="ECO:0000256" key="7">
    <source>
        <dbReference type="PROSITE-ProRule" id="PRU00339"/>
    </source>
</evidence>
<dbReference type="Gene3D" id="1.25.40.10">
    <property type="entry name" value="Tetratricopeptide repeat domain"/>
    <property type="match status" value="1"/>
</dbReference>
<sequence>MPNAYCYFDITIGGKPQKERVVVELFTDVTPKTCENFRQLCLGNDGKKVEGTEVPMTYHGCTFHRVIPGFMIQGGDFTNHNGTGGVSIYGEKFEDENFTIPCDKSGLLAMANAGANTNGSQFFITTAPATHLTGRHVVFGRVVRGMNTVRAVEQTTTGANDKPVVDCVITGCGALDAVPEVVLAADGDMYPDYPEDVESPMDDAKRIAAAEEIRQIGNSHFTSAAFDFAIDKYSKAVRYLNQVENKDDHPEVDKKLIACYNNSAMCAIKLERWSEARQTASLALSVDAKNAKALFRRGTAALSTGDADSAVEDLTLAHQTEPENAEIAAKLSEAKEKVKMQKAKLAAKLKKMFS</sequence>
<dbReference type="eggNOG" id="KOG0546">
    <property type="taxonomic scope" value="Eukaryota"/>
</dbReference>
<dbReference type="InterPro" id="IPR019734">
    <property type="entry name" value="TPR_rpt"/>
</dbReference>
<evidence type="ECO:0000256" key="2">
    <source>
        <dbReference type="ARBA" id="ARBA00013194"/>
    </source>
</evidence>
<feature type="repeat" description="TPR" evidence="7">
    <location>
        <begin position="291"/>
        <end position="324"/>
    </location>
</feature>
<dbReference type="FunFam" id="1.25.40.10:FF:000029">
    <property type="entry name" value="peptidyl-prolyl cis-trans isomerase D"/>
    <property type="match status" value="1"/>
</dbReference>
<dbReference type="EC" id="5.2.1.8" evidence="2"/>
<protein>
    <recommendedName>
        <fullName evidence="2">peptidylprolyl isomerase</fullName>
        <ecNumber evidence="2">5.2.1.8</ecNumber>
    </recommendedName>
</protein>
<name>A0A088S1J3_LEIPA</name>
<evidence type="ECO:0000256" key="3">
    <source>
        <dbReference type="ARBA" id="ARBA00022737"/>
    </source>
</evidence>
<keyword evidence="6 10" id="KW-0413">Isomerase</keyword>
<dbReference type="GO" id="GO:0003755">
    <property type="term" value="F:peptidyl-prolyl cis-trans isomerase activity"/>
    <property type="evidence" value="ECO:0007669"/>
    <property type="project" value="UniProtKB-KW"/>
</dbReference>
<dbReference type="VEuPathDB" id="TriTrypDB:LPAL13_340054100"/>
<dbReference type="InterPro" id="IPR020892">
    <property type="entry name" value="Cyclophilin-type_PPIase_CS"/>
</dbReference>
<dbReference type="Gene3D" id="2.40.100.10">
    <property type="entry name" value="Cyclophilin-like"/>
    <property type="match status" value="1"/>
</dbReference>
<dbReference type="GeneID" id="22578967"/>
<dbReference type="InterPro" id="IPR029000">
    <property type="entry name" value="Cyclophilin-like_dom_sf"/>
</dbReference>
<evidence type="ECO:0000256" key="5">
    <source>
        <dbReference type="ARBA" id="ARBA00023110"/>
    </source>
</evidence>
<dbReference type="SMART" id="SM00028">
    <property type="entry name" value="TPR"/>
    <property type="match status" value="3"/>
</dbReference>
<keyword evidence="4 7" id="KW-0802">TPR repeat</keyword>
<dbReference type="GO" id="GO:0005829">
    <property type="term" value="C:cytosol"/>
    <property type="evidence" value="ECO:0007669"/>
    <property type="project" value="TreeGrafter"/>
</dbReference>
<evidence type="ECO:0000256" key="4">
    <source>
        <dbReference type="ARBA" id="ARBA00022803"/>
    </source>
</evidence>
<feature type="coiled-coil region" evidence="8">
    <location>
        <begin position="324"/>
        <end position="351"/>
    </location>
</feature>
<keyword evidence="11" id="KW-1185">Reference proteome</keyword>
<dbReference type="Pfam" id="PF00160">
    <property type="entry name" value="Pro_isomerase"/>
    <property type="match status" value="1"/>
</dbReference>
<evidence type="ECO:0000259" key="9">
    <source>
        <dbReference type="PROSITE" id="PS50072"/>
    </source>
</evidence>
<dbReference type="InterPro" id="IPR002130">
    <property type="entry name" value="Cyclophilin-type_PPIase_dom"/>
</dbReference>
<evidence type="ECO:0000313" key="10">
    <source>
        <dbReference type="EMBL" id="AIO02081.1"/>
    </source>
</evidence>
<evidence type="ECO:0000313" key="11">
    <source>
        <dbReference type="Proteomes" id="UP000063063"/>
    </source>
</evidence>
<dbReference type="FunFam" id="2.40.100.10:FF:000054">
    <property type="entry name" value="Peptidyl-prolyl cis-trans isomerase D"/>
    <property type="match status" value="1"/>
</dbReference>
<dbReference type="PANTHER" id="PTHR11071:SF561">
    <property type="entry name" value="PEPTIDYL-PROLYL CIS-TRANS ISOMERASE D-RELATED"/>
    <property type="match status" value="1"/>
</dbReference>
<dbReference type="SUPFAM" id="SSF50891">
    <property type="entry name" value="Cyclophilin-like"/>
    <property type="match status" value="1"/>
</dbReference>
<keyword evidence="5" id="KW-0697">Rotamase</keyword>
<accession>A0A088S1J3</accession>
<evidence type="ECO:0000256" key="6">
    <source>
        <dbReference type="ARBA" id="ARBA00023235"/>
    </source>
</evidence>
<dbReference type="PANTHER" id="PTHR11071">
    <property type="entry name" value="PEPTIDYL-PROLYL CIS-TRANS ISOMERASE"/>
    <property type="match status" value="1"/>
</dbReference>
<comment type="catalytic activity">
    <reaction evidence="1">
        <text>[protein]-peptidylproline (omega=180) = [protein]-peptidylproline (omega=0)</text>
        <dbReference type="Rhea" id="RHEA:16237"/>
        <dbReference type="Rhea" id="RHEA-COMP:10747"/>
        <dbReference type="Rhea" id="RHEA-COMP:10748"/>
        <dbReference type="ChEBI" id="CHEBI:83833"/>
        <dbReference type="ChEBI" id="CHEBI:83834"/>
        <dbReference type="EC" id="5.2.1.8"/>
    </reaction>
</comment>
<dbReference type="AlphaFoldDB" id="A0A088S1J3"/>
<dbReference type="PROSITE" id="PS00170">
    <property type="entry name" value="CSA_PPIASE_1"/>
    <property type="match status" value="1"/>
</dbReference>
<proteinExistence type="predicted"/>
<evidence type="ECO:0000256" key="8">
    <source>
        <dbReference type="SAM" id="Coils"/>
    </source>
</evidence>
<dbReference type="PROSITE" id="PS50072">
    <property type="entry name" value="CSA_PPIASE_2"/>
    <property type="match status" value="1"/>
</dbReference>
<keyword evidence="3" id="KW-0677">Repeat</keyword>
<feature type="domain" description="PPIase cyclophilin-type" evidence="9">
    <location>
        <begin position="7"/>
        <end position="174"/>
    </location>
</feature>
<dbReference type="PRINTS" id="PR00153">
    <property type="entry name" value="CSAPPISMRASE"/>
</dbReference>
<dbReference type="EMBL" id="CP009403">
    <property type="protein sequence ID" value="AIO02081.1"/>
    <property type="molecule type" value="Genomic_DNA"/>
</dbReference>
<dbReference type="KEGG" id="lpan:LPMP_344620"/>
<organism evidence="10 11">
    <name type="scientific">Leishmania panamensis</name>
    <dbReference type="NCBI Taxonomy" id="5679"/>
    <lineage>
        <taxon>Eukaryota</taxon>
        <taxon>Discoba</taxon>
        <taxon>Euglenozoa</taxon>
        <taxon>Kinetoplastea</taxon>
        <taxon>Metakinetoplastina</taxon>
        <taxon>Trypanosomatida</taxon>
        <taxon>Trypanosomatidae</taxon>
        <taxon>Leishmaniinae</taxon>
        <taxon>Leishmania</taxon>
        <taxon>Leishmania guyanensis species complex</taxon>
    </lineage>
</organism>
<reference evidence="10 11" key="1">
    <citation type="journal article" date="2015" name="Sci. Rep.">
        <title>The genome of Leishmania panamensis: insights into genomics of the L. (Viannia) subgenus.</title>
        <authorList>
            <person name="Llanes A."/>
            <person name="Restrepo C.M."/>
            <person name="Vecchio G.D."/>
            <person name="Anguizola F.J."/>
            <person name="Lleonart R."/>
        </authorList>
    </citation>
    <scope>NUCLEOTIDE SEQUENCE [LARGE SCALE GENOMIC DNA]</scope>
    <source>
        <strain evidence="10 11">MHOM/PA/94/PSC-1</strain>
    </source>
</reference>
<dbReference type="Proteomes" id="UP000063063">
    <property type="component" value="Chromosome 34"/>
</dbReference>
<dbReference type="GO" id="GO:0006457">
    <property type="term" value="P:protein folding"/>
    <property type="evidence" value="ECO:0007669"/>
    <property type="project" value="InterPro"/>
</dbReference>
<dbReference type="PROSITE" id="PS50005">
    <property type="entry name" value="TPR"/>
    <property type="match status" value="1"/>
</dbReference>
<dbReference type="OrthoDB" id="407558at2759"/>
<evidence type="ECO:0000256" key="1">
    <source>
        <dbReference type="ARBA" id="ARBA00000971"/>
    </source>
</evidence>
<dbReference type="GO" id="GO:0016018">
    <property type="term" value="F:cyclosporin A binding"/>
    <property type="evidence" value="ECO:0007669"/>
    <property type="project" value="TreeGrafter"/>
</dbReference>
<dbReference type="VEuPathDB" id="TriTrypDB:LPMP_344620"/>
<dbReference type="InterPro" id="IPR011990">
    <property type="entry name" value="TPR-like_helical_dom_sf"/>
</dbReference>
<dbReference type="SUPFAM" id="SSF48452">
    <property type="entry name" value="TPR-like"/>
    <property type="match status" value="1"/>
</dbReference>
<dbReference type="RefSeq" id="XP_010702881.1">
    <property type="nucleotide sequence ID" value="XM_010704579.1"/>
</dbReference>
<gene>
    <name evidence="10" type="primary">CYP40</name>
    <name evidence="10" type="ORF">LPMP_344620</name>
</gene>